<dbReference type="InterPro" id="IPR043504">
    <property type="entry name" value="Peptidase_S1_PA_chymotrypsin"/>
</dbReference>
<evidence type="ECO:0000256" key="1">
    <source>
        <dbReference type="ARBA" id="ARBA00007664"/>
    </source>
</evidence>
<organism evidence="8 9">
    <name type="scientific">Acropora cervicornis</name>
    <name type="common">Staghorn coral</name>
    <dbReference type="NCBI Taxonomy" id="6130"/>
    <lineage>
        <taxon>Eukaryota</taxon>
        <taxon>Metazoa</taxon>
        <taxon>Cnidaria</taxon>
        <taxon>Anthozoa</taxon>
        <taxon>Hexacorallia</taxon>
        <taxon>Scleractinia</taxon>
        <taxon>Astrocoeniina</taxon>
        <taxon>Acroporidae</taxon>
        <taxon>Acropora</taxon>
    </lineage>
</organism>
<evidence type="ECO:0000256" key="5">
    <source>
        <dbReference type="ARBA" id="ARBA00023157"/>
    </source>
</evidence>
<dbReference type="PRINTS" id="PR00722">
    <property type="entry name" value="CHYMOTRYPSIN"/>
</dbReference>
<dbReference type="InterPro" id="IPR001254">
    <property type="entry name" value="Trypsin_dom"/>
</dbReference>
<dbReference type="PANTHER" id="PTHR24264:SF54">
    <property type="entry name" value="PEPTIDASE S1 DOMAIN-CONTAINING PROTEIN"/>
    <property type="match status" value="1"/>
</dbReference>
<evidence type="ECO:0000256" key="4">
    <source>
        <dbReference type="ARBA" id="ARBA00022825"/>
    </source>
</evidence>
<reference evidence="8" key="2">
    <citation type="journal article" date="2023" name="Science">
        <title>Genomic signatures of disease resistance in endangered staghorn corals.</title>
        <authorList>
            <person name="Vollmer S.V."/>
            <person name="Selwyn J.D."/>
            <person name="Despard B.A."/>
            <person name="Roesel C.L."/>
        </authorList>
    </citation>
    <scope>NUCLEOTIDE SEQUENCE</scope>
    <source>
        <strain evidence="8">K2</strain>
    </source>
</reference>
<keyword evidence="9" id="KW-1185">Reference proteome</keyword>
<dbReference type="PROSITE" id="PS50240">
    <property type="entry name" value="TRYPSIN_DOM"/>
    <property type="match status" value="1"/>
</dbReference>
<accession>A0AAD9QCN1</accession>
<dbReference type="GO" id="GO:0005615">
    <property type="term" value="C:extracellular space"/>
    <property type="evidence" value="ECO:0007669"/>
    <property type="project" value="TreeGrafter"/>
</dbReference>
<reference evidence="8" key="1">
    <citation type="journal article" date="2023" name="G3 (Bethesda)">
        <title>Whole genome assembly and annotation of the endangered Caribbean coral Acropora cervicornis.</title>
        <authorList>
            <person name="Selwyn J.D."/>
            <person name="Vollmer S.V."/>
        </authorList>
    </citation>
    <scope>NUCLEOTIDE SEQUENCE</scope>
    <source>
        <strain evidence="8">K2</strain>
    </source>
</reference>
<comment type="similarity">
    <text evidence="1">Belongs to the peptidase S1 family.</text>
</comment>
<sequence length="212" mass="22772">MLLRASSRTQFCGGTLVSNRVVITAAHCVPRGAASFKIRLGAHYRTSSSTGYEQDFDVDKLIVHPSYGSPLRYSHDIAIAKLRVHPACLPFAVPPPASGTSCWITGWGTLSSGGSQPNQLMQVSVPVVSRQQCDGAYPRKIHDSMICAGFAKGGKDTCQGDSGGPMVCETGGRYYLQGVTSWGYGCAAPGKYGVYARITYLLNWIKQEMANL</sequence>
<gene>
    <name evidence="8" type="ORF">P5673_019138</name>
</gene>
<dbReference type="Gene3D" id="2.40.10.10">
    <property type="entry name" value="Trypsin-like serine proteases"/>
    <property type="match status" value="1"/>
</dbReference>
<dbReference type="AlphaFoldDB" id="A0AAD9QCN1"/>
<comment type="caution">
    <text evidence="8">The sequence shown here is derived from an EMBL/GenBank/DDBJ whole genome shotgun (WGS) entry which is preliminary data.</text>
</comment>
<dbReference type="InterPro" id="IPR033116">
    <property type="entry name" value="TRYPSIN_SER"/>
</dbReference>
<keyword evidence="2 6" id="KW-0645">Protease</keyword>
<dbReference type="PROSITE" id="PS00135">
    <property type="entry name" value="TRYPSIN_SER"/>
    <property type="match status" value="1"/>
</dbReference>
<keyword evidence="3 6" id="KW-0378">Hydrolase</keyword>
<evidence type="ECO:0000259" key="7">
    <source>
        <dbReference type="PROSITE" id="PS50240"/>
    </source>
</evidence>
<dbReference type="GO" id="GO:0006508">
    <property type="term" value="P:proteolysis"/>
    <property type="evidence" value="ECO:0007669"/>
    <property type="project" value="UniProtKB-KW"/>
</dbReference>
<dbReference type="InterPro" id="IPR009003">
    <property type="entry name" value="Peptidase_S1_PA"/>
</dbReference>
<dbReference type="GO" id="GO:0004252">
    <property type="term" value="F:serine-type endopeptidase activity"/>
    <property type="evidence" value="ECO:0007669"/>
    <property type="project" value="InterPro"/>
</dbReference>
<dbReference type="InterPro" id="IPR018114">
    <property type="entry name" value="TRYPSIN_HIS"/>
</dbReference>
<feature type="domain" description="Peptidase S1" evidence="7">
    <location>
        <begin position="1"/>
        <end position="210"/>
    </location>
</feature>
<protein>
    <submittedName>
        <fullName evidence="8">Serine protease 1</fullName>
    </submittedName>
</protein>
<dbReference type="Proteomes" id="UP001249851">
    <property type="component" value="Unassembled WGS sequence"/>
</dbReference>
<dbReference type="InterPro" id="IPR001314">
    <property type="entry name" value="Peptidase_S1A"/>
</dbReference>
<dbReference type="EMBL" id="JARQWQ010000044">
    <property type="protein sequence ID" value="KAK2558430.1"/>
    <property type="molecule type" value="Genomic_DNA"/>
</dbReference>
<name>A0AAD9QCN1_ACRCE</name>
<dbReference type="SMART" id="SM00020">
    <property type="entry name" value="Tryp_SPc"/>
    <property type="match status" value="1"/>
</dbReference>
<keyword evidence="4 6" id="KW-0720">Serine protease</keyword>
<evidence type="ECO:0000313" key="8">
    <source>
        <dbReference type="EMBL" id="KAK2558430.1"/>
    </source>
</evidence>
<dbReference type="PANTHER" id="PTHR24264">
    <property type="entry name" value="TRYPSIN-RELATED"/>
    <property type="match status" value="1"/>
</dbReference>
<evidence type="ECO:0000256" key="3">
    <source>
        <dbReference type="ARBA" id="ARBA00022801"/>
    </source>
</evidence>
<evidence type="ECO:0000256" key="6">
    <source>
        <dbReference type="RuleBase" id="RU363034"/>
    </source>
</evidence>
<dbReference type="Pfam" id="PF00089">
    <property type="entry name" value="Trypsin"/>
    <property type="match status" value="1"/>
</dbReference>
<dbReference type="SUPFAM" id="SSF50494">
    <property type="entry name" value="Trypsin-like serine proteases"/>
    <property type="match status" value="1"/>
</dbReference>
<evidence type="ECO:0000256" key="2">
    <source>
        <dbReference type="ARBA" id="ARBA00022670"/>
    </source>
</evidence>
<evidence type="ECO:0000313" key="9">
    <source>
        <dbReference type="Proteomes" id="UP001249851"/>
    </source>
</evidence>
<keyword evidence="5" id="KW-1015">Disulfide bond</keyword>
<proteinExistence type="inferred from homology"/>
<dbReference type="FunFam" id="2.40.10.10:FF:000077">
    <property type="entry name" value="Predicted protein"/>
    <property type="match status" value="1"/>
</dbReference>
<dbReference type="InterPro" id="IPR050127">
    <property type="entry name" value="Serine_Proteases_S1"/>
</dbReference>
<dbReference type="CDD" id="cd00190">
    <property type="entry name" value="Tryp_SPc"/>
    <property type="match status" value="1"/>
</dbReference>
<dbReference type="PROSITE" id="PS00134">
    <property type="entry name" value="TRYPSIN_HIS"/>
    <property type="match status" value="1"/>
</dbReference>